<dbReference type="InterPro" id="IPR001394">
    <property type="entry name" value="Peptidase_C19_UCH"/>
</dbReference>
<dbReference type="Pfam" id="PF02148">
    <property type="entry name" value="zf-UBP"/>
    <property type="match status" value="1"/>
</dbReference>
<comment type="catalytic activity">
    <reaction evidence="1 6">
        <text>Thiol-dependent hydrolysis of ester, thioester, amide, peptide and isopeptide bonds formed by the C-terminal Gly of ubiquitin (a 76-residue protein attached to proteins as an intracellular targeting signal).</text>
        <dbReference type="EC" id="3.4.19.12"/>
    </reaction>
</comment>
<dbReference type="InterPro" id="IPR001607">
    <property type="entry name" value="Znf_UBP"/>
</dbReference>
<evidence type="ECO:0000256" key="2">
    <source>
        <dbReference type="ARBA" id="ARBA00022723"/>
    </source>
</evidence>
<dbReference type="KEGG" id="spu:587794"/>
<feature type="domain" description="UBP-type" evidence="9">
    <location>
        <begin position="2"/>
        <end position="99"/>
    </location>
</feature>
<evidence type="ECO:0000256" key="4">
    <source>
        <dbReference type="ARBA" id="ARBA00022833"/>
    </source>
</evidence>
<feature type="region of interest" description="Disordered" evidence="7">
    <location>
        <begin position="176"/>
        <end position="205"/>
    </location>
</feature>
<evidence type="ECO:0000256" key="7">
    <source>
        <dbReference type="SAM" id="MobiDB-lite"/>
    </source>
</evidence>
<keyword evidence="6" id="KW-0378">Hydrolase</keyword>
<dbReference type="GeneID" id="587794"/>
<dbReference type="PROSITE" id="PS50271">
    <property type="entry name" value="ZF_UBP"/>
    <property type="match status" value="1"/>
</dbReference>
<dbReference type="EnsemblMetazoa" id="XM_030993384">
    <property type="protein sequence ID" value="XP_030849244"/>
    <property type="gene ID" value="LOC587794"/>
</dbReference>
<keyword evidence="6" id="KW-0833">Ubl conjugation pathway</keyword>
<dbReference type="InterPro" id="IPR028889">
    <property type="entry name" value="USP"/>
</dbReference>
<reference evidence="11" key="1">
    <citation type="submission" date="2015-02" db="EMBL/GenBank/DDBJ databases">
        <title>Genome sequencing for Strongylocentrotus purpuratus.</title>
        <authorList>
            <person name="Murali S."/>
            <person name="Liu Y."/>
            <person name="Vee V."/>
            <person name="English A."/>
            <person name="Wang M."/>
            <person name="Skinner E."/>
            <person name="Han Y."/>
            <person name="Muzny D.M."/>
            <person name="Worley K.C."/>
            <person name="Gibbs R.A."/>
        </authorList>
    </citation>
    <scope>NUCLEOTIDE SEQUENCE</scope>
</reference>
<dbReference type="OrthoDB" id="21192at2759"/>
<evidence type="ECO:0000313" key="11">
    <source>
        <dbReference type="Proteomes" id="UP000007110"/>
    </source>
</evidence>
<evidence type="ECO:0000259" key="9">
    <source>
        <dbReference type="PROSITE" id="PS50271"/>
    </source>
</evidence>
<evidence type="ECO:0000256" key="5">
    <source>
        <dbReference type="PROSITE-ProRule" id="PRU00502"/>
    </source>
</evidence>
<proteinExistence type="inferred from homology"/>
<sequence>MDHCRHVGKLCVGQTHSILDPSEWHCSVCGTTESVWACLSCTNVACGRYNEEHALRHYKETQHPLAIEVNDRYVYCYECEDYILNDNVTGDLKFLRDTLEVITKQTFEDNASRGGKKRFLRALSVDSGQLKHSHGRDDSFFMRDKGHTALIHRRFMLLSKTFLAWKDLVHGDKTTGLKTPAKSATTPKREQNSGEEDHEISFKDPSQIEIESKAKAGVSVHPKVSKRVQKVVTPIKRKWTVLTPGVTGLRNLGNTCYMNSILQVLSHLLRFRDCFLKVEIDLRPHTKSEGKVQSTSSESRKRTHEYARQTTVECFKLSETPRSGESSSSRVQRQQRNRGPGGGGLNGGSDDTTVDPSKCKDPRKVTNNYPLCHELHMLFRVMWSGKWAIVSPHGILSSVWRLIPSFRGYAQQDAQEFLCEFMDKIHSELQSLATPLTLSLDNGVSMTSEEIVPKIFEGWLVSQVMCLKCRSKSNTYEPFWDLSLEFPERYQFSSIRTNISEDTCHLTEMLSKFTEVEHLDGPVYQCEECNSKRREASGRPVIQTEATKRLLVTKLPHVLRLHLKRFRWSGRNHREKIHVQVKFDQELNMRQFCLVDPNNKKLLTTEDYMYDLTSLVIHHGRGFGSGHYTAYSWNQEGGFWVHCNDARLELCSVEDVTACQAYILFYTKRTNVATATTPGKEEEEEEKETPVDERDAGKVKRRRITL</sequence>
<dbReference type="PROSITE" id="PS00972">
    <property type="entry name" value="USP_1"/>
    <property type="match status" value="1"/>
</dbReference>
<dbReference type="GO" id="GO:0008270">
    <property type="term" value="F:zinc ion binding"/>
    <property type="evidence" value="ECO:0007669"/>
    <property type="project" value="UniProtKB-KW"/>
</dbReference>
<dbReference type="InterPro" id="IPR013083">
    <property type="entry name" value="Znf_RING/FYVE/PHD"/>
</dbReference>
<dbReference type="Gene3D" id="3.30.40.10">
    <property type="entry name" value="Zinc/RING finger domain, C3HC4 (zinc finger)"/>
    <property type="match status" value="1"/>
</dbReference>
<dbReference type="EC" id="3.4.19.12" evidence="6"/>
<dbReference type="InterPro" id="IPR018200">
    <property type="entry name" value="USP_CS"/>
</dbReference>
<feature type="region of interest" description="Disordered" evidence="7">
    <location>
        <begin position="286"/>
        <end position="361"/>
    </location>
</feature>
<dbReference type="InterPro" id="IPR050185">
    <property type="entry name" value="Ub_carboxyl-term_hydrolase"/>
</dbReference>
<dbReference type="InParanoid" id="A0A7M7PCP8"/>
<evidence type="ECO:0000256" key="1">
    <source>
        <dbReference type="ARBA" id="ARBA00000707"/>
    </source>
</evidence>
<dbReference type="GO" id="GO:0016579">
    <property type="term" value="P:protein deubiquitination"/>
    <property type="evidence" value="ECO:0007669"/>
    <property type="project" value="InterPro"/>
</dbReference>
<dbReference type="GO" id="GO:0005737">
    <property type="term" value="C:cytoplasm"/>
    <property type="evidence" value="ECO:0000318"/>
    <property type="project" value="GO_Central"/>
</dbReference>
<feature type="compositionally biased region" description="Basic and acidic residues" evidence="7">
    <location>
        <begin position="688"/>
        <end position="698"/>
    </location>
</feature>
<name>A0A7M7PCP8_STRPU</name>
<dbReference type="AlphaFoldDB" id="A0A7M7PCP8"/>
<dbReference type="SMART" id="SM00290">
    <property type="entry name" value="ZnF_UBP"/>
    <property type="match status" value="1"/>
</dbReference>
<accession>A0A7M7PCP8</accession>
<feature type="domain" description="USP" evidence="8">
    <location>
        <begin position="247"/>
        <end position="669"/>
    </location>
</feature>
<reference evidence="10" key="2">
    <citation type="submission" date="2021-01" db="UniProtKB">
        <authorList>
            <consortium name="EnsemblMetazoa"/>
        </authorList>
    </citation>
    <scope>IDENTIFICATION</scope>
</reference>
<organism evidence="10 11">
    <name type="scientific">Strongylocentrotus purpuratus</name>
    <name type="common">Purple sea urchin</name>
    <dbReference type="NCBI Taxonomy" id="7668"/>
    <lineage>
        <taxon>Eukaryota</taxon>
        <taxon>Metazoa</taxon>
        <taxon>Echinodermata</taxon>
        <taxon>Eleutherozoa</taxon>
        <taxon>Echinozoa</taxon>
        <taxon>Echinoidea</taxon>
        <taxon>Euechinoidea</taxon>
        <taxon>Echinacea</taxon>
        <taxon>Camarodonta</taxon>
        <taxon>Echinidea</taxon>
        <taxon>Strongylocentrotidae</taxon>
        <taxon>Strongylocentrotus</taxon>
    </lineage>
</organism>
<dbReference type="Pfam" id="PF00443">
    <property type="entry name" value="UCH"/>
    <property type="match status" value="1"/>
</dbReference>
<dbReference type="Gene3D" id="3.90.70.10">
    <property type="entry name" value="Cysteine proteinases"/>
    <property type="match status" value="1"/>
</dbReference>
<dbReference type="SUPFAM" id="SSF54001">
    <property type="entry name" value="Cysteine proteinases"/>
    <property type="match status" value="1"/>
</dbReference>
<evidence type="ECO:0000256" key="6">
    <source>
        <dbReference type="RuleBase" id="RU366025"/>
    </source>
</evidence>
<dbReference type="PROSITE" id="PS00973">
    <property type="entry name" value="USP_2"/>
    <property type="match status" value="1"/>
</dbReference>
<evidence type="ECO:0000256" key="3">
    <source>
        <dbReference type="ARBA" id="ARBA00022771"/>
    </source>
</evidence>
<keyword evidence="6" id="KW-0788">Thiol protease</keyword>
<dbReference type="Proteomes" id="UP000007110">
    <property type="component" value="Unassembled WGS sequence"/>
</dbReference>
<dbReference type="GO" id="GO:0004843">
    <property type="term" value="F:cysteine-type deubiquitinase activity"/>
    <property type="evidence" value="ECO:0007669"/>
    <property type="project" value="UniProtKB-UniRule"/>
</dbReference>
<dbReference type="GO" id="GO:0006508">
    <property type="term" value="P:proteolysis"/>
    <property type="evidence" value="ECO:0007669"/>
    <property type="project" value="UniProtKB-KW"/>
</dbReference>
<dbReference type="RefSeq" id="XP_030849244.1">
    <property type="nucleotide sequence ID" value="XM_030993384.1"/>
</dbReference>
<dbReference type="FunCoup" id="A0A7M7PCP8">
    <property type="interactions" value="1"/>
</dbReference>
<keyword evidence="4" id="KW-0862">Zinc</keyword>
<evidence type="ECO:0000313" key="10">
    <source>
        <dbReference type="EnsemblMetazoa" id="XP_030849244"/>
    </source>
</evidence>
<keyword evidence="2" id="KW-0479">Metal-binding</keyword>
<feature type="compositionally biased region" description="Low complexity" evidence="7">
    <location>
        <begin position="323"/>
        <end position="338"/>
    </location>
</feature>
<feature type="compositionally biased region" description="Basic and acidic residues" evidence="7">
    <location>
        <begin position="298"/>
        <end position="307"/>
    </location>
</feature>
<dbReference type="PANTHER" id="PTHR21646:SF5">
    <property type="entry name" value="UBIQUITIN CARBOXYL-TERMINAL HYDROLASE-RELATED"/>
    <property type="match status" value="1"/>
</dbReference>
<feature type="region of interest" description="Disordered" evidence="7">
    <location>
        <begin position="674"/>
        <end position="706"/>
    </location>
</feature>
<dbReference type="OMA" id="RYQCNGK"/>
<dbReference type="PROSITE" id="PS50235">
    <property type="entry name" value="USP_3"/>
    <property type="match status" value="1"/>
</dbReference>
<dbReference type="PANTHER" id="PTHR21646">
    <property type="entry name" value="UBIQUITIN CARBOXYL-TERMINAL HYDROLASE"/>
    <property type="match status" value="1"/>
</dbReference>
<dbReference type="SUPFAM" id="SSF57850">
    <property type="entry name" value="RING/U-box"/>
    <property type="match status" value="1"/>
</dbReference>
<keyword evidence="3 5" id="KW-0863">Zinc-finger</keyword>
<keyword evidence="6" id="KW-0645">Protease</keyword>
<comment type="similarity">
    <text evidence="6">Belongs to the peptidase C19 family.</text>
</comment>
<keyword evidence="11" id="KW-1185">Reference proteome</keyword>
<dbReference type="InterPro" id="IPR038765">
    <property type="entry name" value="Papain-like_cys_pep_sf"/>
</dbReference>
<evidence type="ECO:0000259" key="8">
    <source>
        <dbReference type="PROSITE" id="PS50235"/>
    </source>
</evidence>
<protein>
    <recommendedName>
        <fullName evidence="6">Ubiquitin carboxyl-terminal hydrolase</fullName>
        <ecNumber evidence="6">3.4.19.12</ecNumber>
    </recommendedName>
</protein>